<reference evidence="2" key="1">
    <citation type="submission" date="2023-07" db="EMBL/GenBank/DDBJ databases">
        <title>Whole genome shotgun sequence of Streptomyces spororaveus NBRC 15456.</title>
        <authorList>
            <person name="Komaki H."/>
            <person name="Tamura T."/>
        </authorList>
    </citation>
    <scope>NUCLEOTIDE SEQUENCE [LARGE SCALE GENOMIC DNA]</scope>
    <source>
        <strain evidence="2">NBRC 15456</strain>
    </source>
</reference>
<name>A0ABQ3TQ94_9ACTN</name>
<protein>
    <submittedName>
        <fullName evidence="1">Uncharacterized protein</fullName>
    </submittedName>
</protein>
<dbReference type="EMBL" id="BNED01000007">
    <property type="protein sequence ID" value="GHI82579.1"/>
    <property type="molecule type" value="Genomic_DNA"/>
</dbReference>
<evidence type="ECO:0000313" key="2">
    <source>
        <dbReference type="Proteomes" id="UP000608522"/>
    </source>
</evidence>
<keyword evidence="2" id="KW-1185">Reference proteome</keyword>
<comment type="caution">
    <text evidence="1">The sequence shown here is derived from an EMBL/GenBank/DDBJ whole genome shotgun (WGS) entry which is preliminary data.</text>
</comment>
<gene>
    <name evidence="1" type="ORF">Sspor_81400</name>
</gene>
<accession>A0ABQ3TQ94</accession>
<dbReference type="Proteomes" id="UP000608522">
    <property type="component" value="Unassembled WGS sequence"/>
</dbReference>
<proteinExistence type="predicted"/>
<sequence>MSTLSGWDAVLFECVNGALHPAQGCNSHCGEPPSDMLLPAPWRCRPGRGPGCRHTSPVTARVLRRFPGGHTGLTTHPAEFGELLRKAFRA</sequence>
<evidence type="ECO:0000313" key="1">
    <source>
        <dbReference type="EMBL" id="GHI82579.1"/>
    </source>
</evidence>
<organism evidence="1 2">
    <name type="scientific">Streptomyces spororaveus</name>
    <dbReference type="NCBI Taxonomy" id="284039"/>
    <lineage>
        <taxon>Bacteria</taxon>
        <taxon>Bacillati</taxon>
        <taxon>Actinomycetota</taxon>
        <taxon>Actinomycetes</taxon>
        <taxon>Kitasatosporales</taxon>
        <taxon>Streptomycetaceae</taxon>
        <taxon>Streptomyces</taxon>
    </lineage>
</organism>